<proteinExistence type="predicted"/>
<dbReference type="Pfam" id="PF07310">
    <property type="entry name" value="PAS_5"/>
    <property type="match status" value="1"/>
</dbReference>
<evidence type="ECO:0000313" key="1">
    <source>
        <dbReference type="EMBL" id="SDG49710.1"/>
    </source>
</evidence>
<name>A0A8G2BM51_9PROT</name>
<organism evidence="1 2">
    <name type="scientific">Thalassobaculum litoreum DSM 18839</name>
    <dbReference type="NCBI Taxonomy" id="1123362"/>
    <lineage>
        <taxon>Bacteria</taxon>
        <taxon>Pseudomonadati</taxon>
        <taxon>Pseudomonadota</taxon>
        <taxon>Alphaproteobacteria</taxon>
        <taxon>Rhodospirillales</taxon>
        <taxon>Thalassobaculaceae</taxon>
        <taxon>Thalassobaculum</taxon>
    </lineage>
</organism>
<evidence type="ECO:0008006" key="3">
    <source>
        <dbReference type="Google" id="ProtNLM"/>
    </source>
</evidence>
<gene>
    <name evidence="1" type="ORF">SAMN05660686_04606</name>
</gene>
<dbReference type="OrthoDB" id="7347102at2"/>
<dbReference type="EMBL" id="FNBW01000019">
    <property type="protein sequence ID" value="SDG49710.1"/>
    <property type="molecule type" value="Genomic_DNA"/>
</dbReference>
<sequence>MSRPIRQATGRFRQERLQILDPASAETDLATHARALALLKAWHKWRGERPIPERADVDPIDIPALLEHILLLEVEDGDFRFRLVGETIASRYAVRMKGRSICELMGGTSLDETLYEHRRCAEDRCAVLITNTEAMTSLGDIRSYTRLLLPLGGTGRRADHIIGVMQFYR</sequence>
<evidence type="ECO:0000313" key="2">
    <source>
        <dbReference type="Proteomes" id="UP000198615"/>
    </source>
</evidence>
<dbReference type="Proteomes" id="UP000198615">
    <property type="component" value="Unassembled WGS sequence"/>
</dbReference>
<protein>
    <recommendedName>
        <fullName evidence="3">PAS domain-containing protein</fullName>
    </recommendedName>
</protein>
<keyword evidence="2" id="KW-1185">Reference proteome</keyword>
<reference evidence="1 2" key="1">
    <citation type="submission" date="2016-10" db="EMBL/GenBank/DDBJ databases">
        <authorList>
            <person name="Varghese N."/>
            <person name="Submissions S."/>
        </authorList>
    </citation>
    <scope>NUCLEOTIDE SEQUENCE [LARGE SCALE GENOMIC DNA]</scope>
    <source>
        <strain evidence="1 2">DSM 18839</strain>
    </source>
</reference>
<comment type="caution">
    <text evidence="1">The sequence shown here is derived from an EMBL/GenBank/DDBJ whole genome shotgun (WGS) entry which is preliminary data.</text>
</comment>
<dbReference type="RefSeq" id="WP_084618962.1">
    <property type="nucleotide sequence ID" value="NZ_FNBW01000019.1"/>
</dbReference>
<accession>A0A8G2BM51</accession>
<dbReference type="InterPro" id="IPR009922">
    <property type="entry name" value="DUF1457"/>
</dbReference>
<dbReference type="AlphaFoldDB" id="A0A8G2BM51"/>